<evidence type="ECO:0000313" key="4">
    <source>
        <dbReference type="EMBL" id="CAI9607587.1"/>
    </source>
</evidence>
<accession>A0ABN9GDW0</accession>
<keyword evidence="1" id="KW-0472">Membrane</keyword>
<dbReference type="PROSITE" id="PS50853">
    <property type="entry name" value="FN3"/>
    <property type="match status" value="1"/>
</dbReference>
<name>A0ABN9GDW0_9NEOB</name>
<protein>
    <recommendedName>
        <fullName evidence="3">Fibronectin type-III domain-containing protein</fullName>
    </recommendedName>
</protein>
<evidence type="ECO:0000256" key="2">
    <source>
        <dbReference type="SAM" id="SignalP"/>
    </source>
</evidence>
<evidence type="ECO:0000313" key="5">
    <source>
        <dbReference type="Proteomes" id="UP001162483"/>
    </source>
</evidence>
<gene>
    <name evidence="4" type="ORF">SPARVUS_LOCUS13966619</name>
</gene>
<keyword evidence="1" id="KW-1133">Transmembrane helix</keyword>
<keyword evidence="1" id="KW-0812">Transmembrane</keyword>
<evidence type="ECO:0000259" key="3">
    <source>
        <dbReference type="PROSITE" id="PS50853"/>
    </source>
</evidence>
<dbReference type="CDD" id="cd00063">
    <property type="entry name" value="FN3"/>
    <property type="match status" value="1"/>
</dbReference>
<comment type="caution">
    <text evidence="4">The sequence shown here is derived from an EMBL/GenBank/DDBJ whole genome shotgun (WGS) entry which is preliminary data.</text>
</comment>
<feature type="signal peptide" evidence="2">
    <location>
        <begin position="1"/>
        <end position="21"/>
    </location>
</feature>
<dbReference type="EMBL" id="CATNWA010018476">
    <property type="protein sequence ID" value="CAI9607587.1"/>
    <property type="molecule type" value="Genomic_DNA"/>
</dbReference>
<keyword evidence="5" id="KW-1185">Reference proteome</keyword>
<proteinExistence type="predicted"/>
<dbReference type="Pfam" id="PF09294">
    <property type="entry name" value="Interfer-bind"/>
    <property type="match status" value="1"/>
</dbReference>
<dbReference type="Gene3D" id="2.60.40.10">
    <property type="entry name" value="Immunoglobulins"/>
    <property type="match status" value="1"/>
</dbReference>
<dbReference type="SUPFAM" id="SSF49265">
    <property type="entry name" value="Fibronectin type III"/>
    <property type="match status" value="2"/>
</dbReference>
<dbReference type="InterPro" id="IPR015373">
    <property type="entry name" value="Interferon/interleukin_rcp_dom"/>
</dbReference>
<keyword evidence="2" id="KW-0732">Signal</keyword>
<sequence length="324" mass="36844">MQPALLLLIPALIALLPPVLPSDTEPGLPAPSNVCVDSYNMKHIMRWDPVEVKGDPLPVIYRVGFELYSGLRELCVNITETECDFTEKIFPFWRGRPMVRAELGLRRSEWVVLPNFQPSINTTIGPVKSLVLLSNSGKLIVEFSYPFSPIPDVLKLNYNLSYWKENSEEKKTDNLHSSMTHVLDHLESNANYCVQVYAFTHFIKGLLSDPVCETTATDITYKIVLGCIFVFVFIIGLISLFIIPDKPLHLVLSRIKNWLDGPYRIPSHVLDYLEDPPPLVQTECTQSTFEEDQYDHISIVQLDPFLDVSKETRPDHNQLGSEKT</sequence>
<dbReference type="InterPro" id="IPR013783">
    <property type="entry name" value="Ig-like_fold"/>
</dbReference>
<feature type="transmembrane region" description="Helical" evidence="1">
    <location>
        <begin position="223"/>
        <end position="243"/>
    </location>
</feature>
<dbReference type="InterPro" id="IPR003961">
    <property type="entry name" value="FN3_dom"/>
</dbReference>
<dbReference type="Proteomes" id="UP001162483">
    <property type="component" value="Unassembled WGS sequence"/>
</dbReference>
<dbReference type="Pfam" id="PF01108">
    <property type="entry name" value="Tissue_fac"/>
    <property type="match status" value="1"/>
</dbReference>
<feature type="domain" description="Fibronectin type-III" evidence="3">
    <location>
        <begin position="123"/>
        <end position="218"/>
    </location>
</feature>
<feature type="chain" id="PRO_5046963674" description="Fibronectin type-III domain-containing protein" evidence="2">
    <location>
        <begin position="22"/>
        <end position="324"/>
    </location>
</feature>
<dbReference type="InterPro" id="IPR050650">
    <property type="entry name" value="Type-II_Cytokine-TF_Rcpt"/>
</dbReference>
<evidence type="ECO:0000256" key="1">
    <source>
        <dbReference type="SAM" id="Phobius"/>
    </source>
</evidence>
<dbReference type="PANTHER" id="PTHR20859">
    <property type="entry name" value="INTERFERON/INTERLEUKIN RECEPTOR"/>
    <property type="match status" value="1"/>
</dbReference>
<organism evidence="4 5">
    <name type="scientific">Staurois parvus</name>
    <dbReference type="NCBI Taxonomy" id="386267"/>
    <lineage>
        <taxon>Eukaryota</taxon>
        <taxon>Metazoa</taxon>
        <taxon>Chordata</taxon>
        <taxon>Craniata</taxon>
        <taxon>Vertebrata</taxon>
        <taxon>Euteleostomi</taxon>
        <taxon>Amphibia</taxon>
        <taxon>Batrachia</taxon>
        <taxon>Anura</taxon>
        <taxon>Neobatrachia</taxon>
        <taxon>Ranoidea</taxon>
        <taxon>Ranidae</taxon>
        <taxon>Staurois</taxon>
    </lineage>
</organism>
<reference evidence="4" key="1">
    <citation type="submission" date="2023-05" db="EMBL/GenBank/DDBJ databases">
        <authorList>
            <person name="Stuckert A."/>
        </authorList>
    </citation>
    <scope>NUCLEOTIDE SEQUENCE</scope>
</reference>
<dbReference type="InterPro" id="IPR036116">
    <property type="entry name" value="FN3_sf"/>
</dbReference>
<dbReference type="PANTHER" id="PTHR20859:SF46">
    <property type="entry name" value="INTERFERON GAMMA RECEPTOR 2"/>
    <property type="match status" value="1"/>
</dbReference>